<evidence type="ECO:0000313" key="14">
    <source>
        <dbReference type="EMBL" id="GLQ18666.1"/>
    </source>
</evidence>
<proteinExistence type="inferred from homology"/>
<dbReference type="NCBIfam" id="TIGR01498">
    <property type="entry name" value="folK"/>
    <property type="match status" value="1"/>
</dbReference>
<dbReference type="Pfam" id="PF01288">
    <property type="entry name" value="HPPK"/>
    <property type="match status" value="1"/>
</dbReference>
<dbReference type="EMBL" id="BSNI01000002">
    <property type="protein sequence ID" value="GLQ18666.1"/>
    <property type="molecule type" value="Genomic_DNA"/>
</dbReference>
<dbReference type="EC" id="2.7.6.3" evidence="3"/>
<reference evidence="14" key="2">
    <citation type="submission" date="2023-01" db="EMBL/GenBank/DDBJ databases">
        <title>Draft genome sequence of Maritalea porphyrae strain NBRC 107169.</title>
        <authorList>
            <person name="Sun Q."/>
            <person name="Mori K."/>
        </authorList>
    </citation>
    <scope>NUCLEOTIDE SEQUENCE</scope>
    <source>
        <strain evidence="14">NBRC 107169</strain>
    </source>
</reference>
<evidence type="ECO:0000256" key="8">
    <source>
        <dbReference type="ARBA" id="ARBA00022840"/>
    </source>
</evidence>
<gene>
    <name evidence="14" type="primary">folK</name>
    <name evidence="14" type="ORF">GCM10007879_29150</name>
</gene>
<sequence length="145" mass="16370">MGKAWLGLGANIGRPRAQLLEALRRLDAHPDIHITRKSRIIETDPWGKTDQDPFLNMAIEVETALGPIDLLDSCLMIEEAMGRKREEKWGPRLIDIDVIAFGQSILQSERLTIPHPHAHERAFVIDPLEEIAPSVVEWIKKQANA</sequence>
<protein>
    <recommendedName>
        <fullName evidence="4">2-amino-4-hydroxy-6-hydroxymethyldihydropteridine pyrophosphokinase</fullName>
        <ecNumber evidence="3">2.7.6.3</ecNumber>
    </recommendedName>
    <alternativeName>
        <fullName evidence="11">6-hydroxymethyl-7,8-dihydropterin pyrophosphokinase</fullName>
    </alternativeName>
    <alternativeName>
        <fullName evidence="12">7,8-dihydro-6-hydroxymethylpterin-pyrophosphokinase</fullName>
    </alternativeName>
</protein>
<dbReference type="InterPro" id="IPR000550">
    <property type="entry name" value="Hppk"/>
</dbReference>
<keyword evidence="15" id="KW-1185">Reference proteome</keyword>
<comment type="similarity">
    <text evidence="2">Belongs to the HPPK family.</text>
</comment>
<evidence type="ECO:0000259" key="13">
    <source>
        <dbReference type="PROSITE" id="PS00794"/>
    </source>
</evidence>
<evidence type="ECO:0000256" key="4">
    <source>
        <dbReference type="ARBA" id="ARBA00016218"/>
    </source>
</evidence>
<dbReference type="PANTHER" id="PTHR43071:SF1">
    <property type="entry name" value="2-AMINO-4-HYDROXY-6-HYDROXYMETHYLDIHYDROPTERIDINE PYROPHOSPHOKINASE"/>
    <property type="match status" value="1"/>
</dbReference>
<dbReference type="SUPFAM" id="SSF55083">
    <property type="entry name" value="6-hydroxymethyl-7,8-dihydropterin pyrophosphokinase, HPPK"/>
    <property type="match status" value="1"/>
</dbReference>
<dbReference type="Gene3D" id="3.30.70.560">
    <property type="entry name" value="7,8-Dihydro-6-hydroxymethylpterin-pyrophosphokinase HPPK"/>
    <property type="match status" value="1"/>
</dbReference>
<accession>A0ABQ5UWA5</accession>
<evidence type="ECO:0000256" key="7">
    <source>
        <dbReference type="ARBA" id="ARBA00022777"/>
    </source>
</evidence>
<name>A0ABQ5UWA5_9HYPH</name>
<evidence type="ECO:0000256" key="11">
    <source>
        <dbReference type="ARBA" id="ARBA00029766"/>
    </source>
</evidence>
<evidence type="ECO:0000256" key="3">
    <source>
        <dbReference type="ARBA" id="ARBA00013253"/>
    </source>
</evidence>
<evidence type="ECO:0000256" key="12">
    <source>
        <dbReference type="ARBA" id="ARBA00033413"/>
    </source>
</evidence>
<dbReference type="RefSeq" id="WP_284365701.1">
    <property type="nucleotide sequence ID" value="NZ_BSNI01000002.1"/>
</dbReference>
<evidence type="ECO:0000256" key="9">
    <source>
        <dbReference type="ARBA" id="ARBA00022909"/>
    </source>
</evidence>
<dbReference type="InterPro" id="IPR035907">
    <property type="entry name" value="Hppk_sf"/>
</dbReference>
<feature type="domain" description="7,8-dihydro-6-hydroxymethylpterin-pyrophosphokinase" evidence="13">
    <location>
        <begin position="88"/>
        <end position="99"/>
    </location>
</feature>
<dbReference type="PROSITE" id="PS00794">
    <property type="entry name" value="HPPK"/>
    <property type="match status" value="1"/>
</dbReference>
<dbReference type="CDD" id="cd00483">
    <property type="entry name" value="HPPK"/>
    <property type="match status" value="1"/>
</dbReference>
<keyword evidence="9" id="KW-0289">Folate biosynthesis</keyword>
<evidence type="ECO:0000256" key="5">
    <source>
        <dbReference type="ARBA" id="ARBA00022679"/>
    </source>
</evidence>
<keyword evidence="7" id="KW-0418">Kinase</keyword>
<comment type="pathway">
    <text evidence="1">Cofactor biosynthesis; tetrahydrofolate biosynthesis; 2-amino-4-hydroxy-6-hydroxymethyl-7,8-dihydropteridine diphosphate from 7,8-dihydroneopterin triphosphate: step 4/4.</text>
</comment>
<reference evidence="14" key="1">
    <citation type="journal article" date="2014" name="Int. J. Syst. Evol. Microbiol.">
        <title>Complete genome of a new Firmicutes species belonging to the dominant human colonic microbiota ('Ruminococcus bicirculans') reveals two chromosomes and a selective capacity to utilize plant glucans.</title>
        <authorList>
            <consortium name="NISC Comparative Sequencing Program"/>
            <person name="Wegmann U."/>
            <person name="Louis P."/>
            <person name="Goesmann A."/>
            <person name="Henrissat B."/>
            <person name="Duncan S.H."/>
            <person name="Flint H.J."/>
        </authorList>
    </citation>
    <scope>NUCLEOTIDE SEQUENCE</scope>
    <source>
        <strain evidence="14">NBRC 107169</strain>
    </source>
</reference>
<keyword evidence="5" id="KW-0808">Transferase</keyword>
<evidence type="ECO:0000256" key="1">
    <source>
        <dbReference type="ARBA" id="ARBA00005051"/>
    </source>
</evidence>
<evidence type="ECO:0000313" key="15">
    <source>
        <dbReference type="Proteomes" id="UP001161405"/>
    </source>
</evidence>
<dbReference type="Proteomes" id="UP001161405">
    <property type="component" value="Unassembled WGS sequence"/>
</dbReference>
<comment type="function">
    <text evidence="10">Catalyzes the transfer of pyrophosphate from adenosine triphosphate (ATP) to 6-hydroxymethyl-7,8-dihydropterin, an enzymatic step in folate biosynthesis pathway.</text>
</comment>
<dbReference type="PANTHER" id="PTHR43071">
    <property type="entry name" value="2-AMINO-4-HYDROXY-6-HYDROXYMETHYLDIHYDROPTERIDINE PYROPHOSPHOKINASE"/>
    <property type="match status" value="1"/>
</dbReference>
<evidence type="ECO:0000256" key="6">
    <source>
        <dbReference type="ARBA" id="ARBA00022741"/>
    </source>
</evidence>
<evidence type="ECO:0000256" key="2">
    <source>
        <dbReference type="ARBA" id="ARBA00005810"/>
    </source>
</evidence>
<evidence type="ECO:0000256" key="10">
    <source>
        <dbReference type="ARBA" id="ARBA00029409"/>
    </source>
</evidence>
<organism evidence="14 15">
    <name type="scientific">Maritalea porphyrae</name>
    <dbReference type="NCBI Taxonomy" id="880732"/>
    <lineage>
        <taxon>Bacteria</taxon>
        <taxon>Pseudomonadati</taxon>
        <taxon>Pseudomonadota</taxon>
        <taxon>Alphaproteobacteria</taxon>
        <taxon>Hyphomicrobiales</taxon>
        <taxon>Devosiaceae</taxon>
        <taxon>Maritalea</taxon>
    </lineage>
</organism>
<comment type="caution">
    <text evidence="14">The sequence shown here is derived from an EMBL/GenBank/DDBJ whole genome shotgun (WGS) entry which is preliminary data.</text>
</comment>
<keyword evidence="8" id="KW-0067">ATP-binding</keyword>
<keyword evidence="6" id="KW-0547">Nucleotide-binding</keyword>